<dbReference type="GO" id="GO:0036064">
    <property type="term" value="C:ciliary basal body"/>
    <property type="evidence" value="ECO:0007669"/>
    <property type="project" value="TreeGrafter"/>
</dbReference>
<reference evidence="3" key="2">
    <citation type="submission" date="2025-09" db="UniProtKB">
        <authorList>
            <consortium name="Ensembl"/>
        </authorList>
    </citation>
    <scope>IDENTIFICATION</scope>
</reference>
<feature type="region of interest" description="Disordered" evidence="2">
    <location>
        <begin position="1"/>
        <end position="34"/>
    </location>
</feature>
<proteinExistence type="predicted"/>
<name>A0A7M4EMK5_CROPO</name>
<dbReference type="Ensembl" id="ENSCPRT00005013439.1">
    <property type="protein sequence ID" value="ENSCPRP00005011392.1"/>
    <property type="gene ID" value="ENSCPRG00005008115.1"/>
</dbReference>
<dbReference type="GO" id="GO:0030424">
    <property type="term" value="C:axon"/>
    <property type="evidence" value="ECO:0007669"/>
    <property type="project" value="TreeGrafter"/>
</dbReference>
<dbReference type="GO" id="GO:0005813">
    <property type="term" value="C:centrosome"/>
    <property type="evidence" value="ECO:0007669"/>
    <property type="project" value="TreeGrafter"/>
</dbReference>
<organism evidence="3 4">
    <name type="scientific">Crocodylus porosus</name>
    <name type="common">Saltwater crocodile</name>
    <name type="synonym">Estuarine crocodile</name>
    <dbReference type="NCBI Taxonomy" id="8502"/>
    <lineage>
        <taxon>Eukaryota</taxon>
        <taxon>Metazoa</taxon>
        <taxon>Chordata</taxon>
        <taxon>Craniata</taxon>
        <taxon>Vertebrata</taxon>
        <taxon>Euteleostomi</taxon>
        <taxon>Archelosauria</taxon>
        <taxon>Archosauria</taxon>
        <taxon>Crocodylia</taxon>
        <taxon>Longirostres</taxon>
        <taxon>Crocodylidae</taxon>
        <taxon>Crocodylus</taxon>
    </lineage>
</organism>
<dbReference type="InterPro" id="IPR033362">
    <property type="entry name" value="SSNA1_fam"/>
</dbReference>
<sequence>HWRARTRRCRLPPLRPPPPLLQLHPGQLGRRRARPASVLSGSFRRAPPPGPALPFALGPLCLRQTSAPARAASALSAPAPVLEAAPAFGTLRLFPELPSGSLGYFRAPHPGVRGAVEVIAGRGPGPDDASTSAAGRAKRAGSMAQQAAALQGCNNEVVRCLEDLRLRRDELAGQIRRDEEERERLRRDVRALGERLERLSDSLACKAEARDDLDKILAETDAAYVKILDSFRALLSVLKQEAGGLSKTAVLESNVT</sequence>
<dbReference type="Proteomes" id="UP000594220">
    <property type="component" value="Unplaced"/>
</dbReference>
<protein>
    <recommendedName>
        <fullName evidence="5">SS nuclear autoantigen 1</fullName>
    </recommendedName>
</protein>
<evidence type="ECO:0000256" key="2">
    <source>
        <dbReference type="SAM" id="MobiDB-lite"/>
    </source>
</evidence>
<feature type="compositionally biased region" description="Basic residues" evidence="2">
    <location>
        <begin position="1"/>
        <end position="10"/>
    </location>
</feature>
<dbReference type="AlphaFoldDB" id="A0A7M4EMK5"/>
<keyword evidence="4" id="KW-1185">Reference proteome</keyword>
<evidence type="ECO:0000313" key="4">
    <source>
        <dbReference type="Proteomes" id="UP000594220"/>
    </source>
</evidence>
<evidence type="ECO:0000313" key="3">
    <source>
        <dbReference type="Ensembl" id="ENSCPRP00005011392.1"/>
    </source>
</evidence>
<dbReference type="PANTHER" id="PTHR28661:SF1">
    <property type="entry name" value="MICROTUBULE NUCLEATION FACTOR SSNA1"/>
    <property type="match status" value="1"/>
</dbReference>
<keyword evidence="1" id="KW-0175">Coiled coil</keyword>
<feature type="coiled-coil region" evidence="1">
    <location>
        <begin position="161"/>
        <end position="202"/>
    </location>
</feature>
<reference evidence="3" key="1">
    <citation type="submission" date="2025-08" db="UniProtKB">
        <authorList>
            <consortium name="Ensembl"/>
        </authorList>
    </citation>
    <scope>IDENTIFICATION</scope>
</reference>
<evidence type="ECO:0008006" key="5">
    <source>
        <dbReference type="Google" id="ProtNLM"/>
    </source>
</evidence>
<dbReference type="GO" id="GO:0048675">
    <property type="term" value="P:axon extension"/>
    <property type="evidence" value="ECO:0007669"/>
    <property type="project" value="TreeGrafter"/>
</dbReference>
<accession>A0A7M4EMK5</accession>
<evidence type="ECO:0000256" key="1">
    <source>
        <dbReference type="SAM" id="Coils"/>
    </source>
</evidence>
<dbReference type="GeneTree" id="ENSGT00390000012318"/>
<dbReference type="PANTHER" id="PTHR28661">
    <property type="entry name" value="SJOEGREN SYNDROME NUCLEAR AUTOANTIGEN 1"/>
    <property type="match status" value="1"/>
</dbReference>